<sequence length="261" mass="29862">MQSLETIPAELVNKVVKQLHPFDLTRLARVSKYFLSFARDALWGNIELHRNYSHSSWLDDPWPKIGPFLEKYHLYYNWYHGQEQGYAEQCDCLNSNGKDRKFEKTNAIFHRVIKQLFQKAGKGKRWSEIAPYVRHLCMTINHLSAPYIWDAILSLPNLQSIQLVGEFEQPEGDNGPPEFRAPKHKAAQSICKIRFRGYIPQDFVASVITGSARSITHLDLGALLPPKVFEKEEDDKEAGDVQSTGGSKLGQPIARQLRGTR</sequence>
<evidence type="ECO:0000313" key="4">
    <source>
        <dbReference type="Proteomes" id="UP000799770"/>
    </source>
</evidence>
<dbReference type="InterPro" id="IPR001810">
    <property type="entry name" value="F-box_dom"/>
</dbReference>
<dbReference type="Proteomes" id="UP000799770">
    <property type="component" value="Unassembled WGS sequence"/>
</dbReference>
<feature type="domain" description="F-box" evidence="2">
    <location>
        <begin position="1"/>
        <end position="46"/>
    </location>
</feature>
<dbReference type="AlphaFoldDB" id="A0A6A5YSF9"/>
<evidence type="ECO:0000256" key="1">
    <source>
        <dbReference type="SAM" id="MobiDB-lite"/>
    </source>
</evidence>
<dbReference type="Gene3D" id="1.20.1280.50">
    <property type="match status" value="1"/>
</dbReference>
<feature type="region of interest" description="Disordered" evidence="1">
    <location>
        <begin position="231"/>
        <end position="261"/>
    </location>
</feature>
<dbReference type="SUPFAM" id="SSF81383">
    <property type="entry name" value="F-box domain"/>
    <property type="match status" value="1"/>
</dbReference>
<dbReference type="Pfam" id="PF12937">
    <property type="entry name" value="F-box-like"/>
    <property type="match status" value="1"/>
</dbReference>
<gene>
    <name evidence="3" type="ORF">BDV96DRAFT_604140</name>
</gene>
<reference evidence="3" key="1">
    <citation type="journal article" date="2020" name="Stud. Mycol.">
        <title>101 Dothideomycetes genomes: a test case for predicting lifestyles and emergence of pathogens.</title>
        <authorList>
            <person name="Haridas S."/>
            <person name="Albert R."/>
            <person name="Binder M."/>
            <person name="Bloem J."/>
            <person name="Labutti K."/>
            <person name="Salamov A."/>
            <person name="Andreopoulos B."/>
            <person name="Baker S."/>
            <person name="Barry K."/>
            <person name="Bills G."/>
            <person name="Bluhm B."/>
            <person name="Cannon C."/>
            <person name="Castanera R."/>
            <person name="Culley D."/>
            <person name="Daum C."/>
            <person name="Ezra D."/>
            <person name="Gonzalez J."/>
            <person name="Henrissat B."/>
            <person name="Kuo A."/>
            <person name="Liang C."/>
            <person name="Lipzen A."/>
            <person name="Lutzoni F."/>
            <person name="Magnuson J."/>
            <person name="Mondo S."/>
            <person name="Nolan M."/>
            <person name="Ohm R."/>
            <person name="Pangilinan J."/>
            <person name="Park H.-J."/>
            <person name="Ramirez L."/>
            <person name="Alfaro M."/>
            <person name="Sun H."/>
            <person name="Tritt A."/>
            <person name="Yoshinaga Y."/>
            <person name="Zwiers L.-H."/>
            <person name="Turgeon B."/>
            <person name="Goodwin S."/>
            <person name="Spatafora J."/>
            <person name="Crous P."/>
            <person name="Grigoriev I."/>
        </authorList>
    </citation>
    <scope>NUCLEOTIDE SEQUENCE</scope>
    <source>
        <strain evidence="3">CBS 627.86</strain>
    </source>
</reference>
<keyword evidence="4" id="KW-1185">Reference proteome</keyword>
<evidence type="ECO:0000259" key="2">
    <source>
        <dbReference type="PROSITE" id="PS50181"/>
    </source>
</evidence>
<name>A0A6A5YSF9_9PLEO</name>
<dbReference type="OrthoDB" id="3694720at2759"/>
<organism evidence="3 4">
    <name type="scientific">Lophiotrema nucula</name>
    <dbReference type="NCBI Taxonomy" id="690887"/>
    <lineage>
        <taxon>Eukaryota</taxon>
        <taxon>Fungi</taxon>
        <taxon>Dikarya</taxon>
        <taxon>Ascomycota</taxon>
        <taxon>Pezizomycotina</taxon>
        <taxon>Dothideomycetes</taxon>
        <taxon>Pleosporomycetidae</taxon>
        <taxon>Pleosporales</taxon>
        <taxon>Lophiotremataceae</taxon>
        <taxon>Lophiotrema</taxon>
    </lineage>
</organism>
<dbReference type="InterPro" id="IPR036047">
    <property type="entry name" value="F-box-like_dom_sf"/>
</dbReference>
<dbReference type="PROSITE" id="PS50181">
    <property type="entry name" value="FBOX"/>
    <property type="match status" value="1"/>
</dbReference>
<protein>
    <recommendedName>
        <fullName evidence="2">F-box domain-containing protein</fullName>
    </recommendedName>
</protein>
<proteinExistence type="predicted"/>
<evidence type="ECO:0000313" key="3">
    <source>
        <dbReference type="EMBL" id="KAF2110062.1"/>
    </source>
</evidence>
<dbReference type="EMBL" id="ML977339">
    <property type="protein sequence ID" value="KAF2110062.1"/>
    <property type="molecule type" value="Genomic_DNA"/>
</dbReference>
<accession>A0A6A5YSF9</accession>